<protein>
    <recommendedName>
        <fullName evidence="1">Myb/SANT-like DNA-binding domain-containing protein</fullName>
    </recommendedName>
</protein>
<dbReference type="EMBL" id="LLXH01000362">
    <property type="protein sequence ID" value="PKC67928.1"/>
    <property type="molecule type" value="Genomic_DNA"/>
</dbReference>
<proteinExistence type="predicted"/>
<gene>
    <name evidence="2" type="ORF">RhiirA1_457845</name>
</gene>
<dbReference type="AlphaFoldDB" id="A0A2I1EM44"/>
<dbReference type="Proteomes" id="UP000232688">
    <property type="component" value="Unassembled WGS sequence"/>
</dbReference>
<evidence type="ECO:0000313" key="3">
    <source>
        <dbReference type="Proteomes" id="UP000232688"/>
    </source>
</evidence>
<organism evidence="2 3">
    <name type="scientific">Rhizophagus irregularis</name>
    <dbReference type="NCBI Taxonomy" id="588596"/>
    <lineage>
        <taxon>Eukaryota</taxon>
        <taxon>Fungi</taxon>
        <taxon>Fungi incertae sedis</taxon>
        <taxon>Mucoromycota</taxon>
        <taxon>Glomeromycotina</taxon>
        <taxon>Glomeromycetes</taxon>
        <taxon>Glomerales</taxon>
        <taxon>Glomeraceae</taxon>
        <taxon>Rhizophagus</taxon>
    </lineage>
</organism>
<reference evidence="2 3" key="1">
    <citation type="submission" date="2017-10" db="EMBL/GenBank/DDBJ databases">
        <title>Extensive intraspecific genome diversity in a model arbuscular mycorrhizal fungus.</title>
        <authorList>
            <person name="Chen E.C.H."/>
            <person name="Morin E."/>
            <person name="Baudet D."/>
            <person name="Noel J."/>
            <person name="Ndikumana S."/>
            <person name="Charron P."/>
            <person name="St-Onge C."/>
            <person name="Giorgi J."/>
            <person name="Grigoriev I.V."/>
            <person name="Roux C."/>
            <person name="Martin F.M."/>
            <person name="Corradi N."/>
        </authorList>
    </citation>
    <scope>NUCLEOTIDE SEQUENCE [LARGE SCALE GENOMIC DNA]</scope>
    <source>
        <strain evidence="2 3">A1</strain>
    </source>
</reference>
<dbReference type="VEuPathDB" id="FungiDB:FUN_012357"/>
<dbReference type="Gene3D" id="1.10.10.60">
    <property type="entry name" value="Homeodomain-like"/>
    <property type="match status" value="1"/>
</dbReference>
<name>A0A2I1EM44_9GLOM</name>
<feature type="domain" description="Myb/SANT-like DNA-binding" evidence="1">
    <location>
        <begin position="310"/>
        <end position="388"/>
    </location>
</feature>
<evidence type="ECO:0000313" key="2">
    <source>
        <dbReference type="EMBL" id="PKC67928.1"/>
    </source>
</evidence>
<evidence type="ECO:0000259" key="1">
    <source>
        <dbReference type="Pfam" id="PF13837"/>
    </source>
</evidence>
<dbReference type="VEuPathDB" id="FungiDB:RhiirA1_457845"/>
<dbReference type="InterPro" id="IPR044822">
    <property type="entry name" value="Myb_DNA-bind_4"/>
</dbReference>
<reference evidence="2 3" key="2">
    <citation type="submission" date="2017-10" db="EMBL/GenBank/DDBJ databases">
        <title>Genome analyses suggest a sexual origin of heterokaryosis in a supposedly ancient asexual fungus.</title>
        <authorList>
            <person name="Corradi N."/>
            <person name="Sedzielewska K."/>
            <person name="Noel J."/>
            <person name="Charron P."/>
            <person name="Farinelli L."/>
            <person name="Marton T."/>
            <person name="Kruger M."/>
            <person name="Pelin A."/>
            <person name="Brachmann A."/>
            <person name="Corradi N."/>
        </authorList>
    </citation>
    <scope>NUCLEOTIDE SEQUENCE [LARGE SCALE GENOMIC DNA]</scope>
    <source>
        <strain evidence="2 3">A1</strain>
    </source>
</reference>
<accession>A0A2I1EM44</accession>
<dbReference type="Pfam" id="PF13837">
    <property type="entry name" value="Myb_DNA-bind_4"/>
    <property type="match status" value="1"/>
</dbReference>
<dbReference type="VEuPathDB" id="FungiDB:FUN_012356"/>
<sequence length="403" mass="44899">MNYQQGQSQEEGIHFPNMNIISLPGLNVSLATTPQGQNNVNFGGVEETNFGSHLGSNISFITTQCQNKVNSGGVEEEEDYMNLGSHLGSNTSFVITKGQNDVNSGGVEEEEENYMNFGSHLGSNTSFVTTQGQNFVNSGGVEEEEEDYMIFGSHIGSNTSFVTTQVQNDVNSGGVEEEEDYMIFDSLLGSNASFSQVQDQNNVDFVSIPVPNTHFGTQLYNQVHNLGDIVEHSVNTSFPPDLIETHPQNQTQKSLSNQLFQPSPNITALYSNVQPVADGSVGQFLNQPELFTERGSSTFCANDYKKKEKCNWKLETLKLFFSLLEQHKEVVRQLTSNHGCVKRGLWENISSALSQHGHKNFSPPQCANKWKNIKQDYKKNSEYQYKSEVDSILGNNWHKSDIF</sequence>
<comment type="caution">
    <text evidence="2">The sequence shown here is derived from an EMBL/GenBank/DDBJ whole genome shotgun (WGS) entry which is preliminary data.</text>
</comment>
<dbReference type="OrthoDB" id="2320248at2759"/>